<keyword evidence="1" id="KW-0732">Signal</keyword>
<sequence length="177" mass="19933">MFRYKLTAMLLSLLARLGLADPQYSILDESSNQWLPNDSLLTGLNTLYNSLSKGLEENNDNKKRRSASGIVAAIIEYLSSDLADEQAKLNSTLNALTRKVNSNTKVDLYTSKPKVNVEKSVMTLYHSQTGNAKQMVDEENHDKTKTSARSNFDYKKVITLETNIEYKFTSALSDCFF</sequence>
<protein>
    <submittedName>
        <fullName evidence="2">Uncharacterized protein</fullName>
    </submittedName>
</protein>
<name>A0ABN8ILB6_9NEOP</name>
<reference evidence="2" key="1">
    <citation type="submission" date="2022-03" db="EMBL/GenBank/DDBJ databases">
        <authorList>
            <person name="Martin H S."/>
        </authorList>
    </citation>
    <scope>NUCLEOTIDE SEQUENCE</scope>
</reference>
<evidence type="ECO:0000313" key="2">
    <source>
        <dbReference type="EMBL" id="CAH2057886.1"/>
    </source>
</evidence>
<evidence type="ECO:0000313" key="3">
    <source>
        <dbReference type="Proteomes" id="UP000837857"/>
    </source>
</evidence>
<dbReference type="EMBL" id="OW152837">
    <property type="protein sequence ID" value="CAH2057886.1"/>
    <property type="molecule type" value="Genomic_DNA"/>
</dbReference>
<gene>
    <name evidence="2" type="ORF">IPOD504_LOCUS10349</name>
</gene>
<organism evidence="2 3">
    <name type="scientific">Iphiclides podalirius</name>
    <name type="common">scarce swallowtail</name>
    <dbReference type="NCBI Taxonomy" id="110791"/>
    <lineage>
        <taxon>Eukaryota</taxon>
        <taxon>Metazoa</taxon>
        <taxon>Ecdysozoa</taxon>
        <taxon>Arthropoda</taxon>
        <taxon>Hexapoda</taxon>
        <taxon>Insecta</taxon>
        <taxon>Pterygota</taxon>
        <taxon>Neoptera</taxon>
        <taxon>Endopterygota</taxon>
        <taxon>Lepidoptera</taxon>
        <taxon>Glossata</taxon>
        <taxon>Ditrysia</taxon>
        <taxon>Papilionoidea</taxon>
        <taxon>Papilionidae</taxon>
        <taxon>Papilioninae</taxon>
        <taxon>Iphiclides</taxon>
    </lineage>
</organism>
<dbReference type="Proteomes" id="UP000837857">
    <property type="component" value="Chromosome 25"/>
</dbReference>
<feature type="signal peptide" evidence="1">
    <location>
        <begin position="1"/>
        <end position="20"/>
    </location>
</feature>
<evidence type="ECO:0000256" key="1">
    <source>
        <dbReference type="SAM" id="SignalP"/>
    </source>
</evidence>
<accession>A0ABN8ILB6</accession>
<feature type="non-terminal residue" evidence="2">
    <location>
        <position position="1"/>
    </location>
</feature>
<proteinExistence type="predicted"/>
<keyword evidence="3" id="KW-1185">Reference proteome</keyword>
<feature type="chain" id="PRO_5046064203" evidence="1">
    <location>
        <begin position="21"/>
        <end position="177"/>
    </location>
</feature>